<dbReference type="Gene3D" id="3.40.50.300">
    <property type="entry name" value="P-loop containing nucleotide triphosphate hydrolases"/>
    <property type="match status" value="1"/>
</dbReference>
<dbReference type="Gene3D" id="1.10.8.60">
    <property type="match status" value="1"/>
</dbReference>
<gene>
    <name evidence="1" type="ORF">MBJ925_LOCUS36452</name>
</gene>
<protein>
    <submittedName>
        <fullName evidence="1">Uncharacterized protein</fullName>
    </submittedName>
</protein>
<evidence type="ECO:0000313" key="1">
    <source>
        <dbReference type="EMBL" id="CAF2222465.1"/>
    </source>
</evidence>
<proteinExistence type="predicted"/>
<accession>A0A816ZST6</accession>
<dbReference type="EMBL" id="CAJNRE010020118">
    <property type="protein sequence ID" value="CAF2222465.1"/>
    <property type="molecule type" value="Genomic_DNA"/>
</dbReference>
<name>A0A816ZST6_9BILA</name>
<dbReference type="InterPro" id="IPR027417">
    <property type="entry name" value="P-loop_NTPase"/>
</dbReference>
<comment type="caution">
    <text evidence="1">The sequence shown here is derived from an EMBL/GenBank/DDBJ whole genome shotgun (WGS) entry which is preliminary data.</text>
</comment>
<dbReference type="Proteomes" id="UP000663824">
    <property type="component" value="Unassembled WGS sequence"/>
</dbReference>
<evidence type="ECO:0000313" key="2">
    <source>
        <dbReference type="Proteomes" id="UP000663824"/>
    </source>
</evidence>
<organism evidence="1 2">
    <name type="scientific">Rotaria magnacalcarata</name>
    <dbReference type="NCBI Taxonomy" id="392030"/>
    <lineage>
        <taxon>Eukaryota</taxon>
        <taxon>Metazoa</taxon>
        <taxon>Spiralia</taxon>
        <taxon>Gnathifera</taxon>
        <taxon>Rotifera</taxon>
        <taxon>Eurotatoria</taxon>
        <taxon>Bdelloidea</taxon>
        <taxon>Philodinida</taxon>
        <taxon>Philodinidae</taxon>
        <taxon>Rotaria</taxon>
    </lineage>
</organism>
<sequence length="260" mass="30208">MIFCATNRLHMMDDAFLRRMSGKFFVGRPSSHARKSILSGMKSWHVAPHLLESLTMATTNFSGAALRALRRLITVHCIEMQRIKPRYQLDYRTMLYLADTTARQYRIVIGSETLPTLLLRVADSDSSFENNQESAARFNDLPNKKDSLYTGKIIINLHMRRIDVEAINIHPITSEREKVVYLDFLSDSETNMQELLERLTIYGNSRNFQLFQLIDLNLLSAESAYGEKEKFETLKECLDECAAVSSFYDRIRFRFLGWRK</sequence>
<dbReference type="AlphaFoldDB" id="A0A816ZST6"/>
<dbReference type="SUPFAM" id="SSF52540">
    <property type="entry name" value="P-loop containing nucleoside triphosphate hydrolases"/>
    <property type="match status" value="1"/>
</dbReference>
<reference evidence="1" key="1">
    <citation type="submission" date="2021-02" db="EMBL/GenBank/DDBJ databases">
        <authorList>
            <person name="Nowell W R."/>
        </authorList>
    </citation>
    <scope>NUCLEOTIDE SEQUENCE</scope>
</reference>